<gene>
    <name evidence="2" type="ORF">GXW71_05075</name>
</gene>
<evidence type="ECO:0000313" key="3">
    <source>
        <dbReference type="Proteomes" id="UP001196870"/>
    </source>
</evidence>
<dbReference type="Proteomes" id="UP001196870">
    <property type="component" value="Unassembled WGS sequence"/>
</dbReference>
<keyword evidence="3" id="KW-1185">Reference proteome</keyword>
<protein>
    <submittedName>
        <fullName evidence="2">DUF4253 domain-containing protein</fullName>
    </submittedName>
</protein>
<evidence type="ECO:0000259" key="1">
    <source>
        <dbReference type="Pfam" id="PF14062"/>
    </source>
</evidence>
<feature type="domain" description="DUF4253" evidence="1">
    <location>
        <begin position="205"/>
        <end position="311"/>
    </location>
</feature>
<dbReference type="RefSeq" id="WP_211851309.1">
    <property type="nucleotide sequence ID" value="NZ_JAAGBB010000004.1"/>
</dbReference>
<accession>A0ABS5ETU8</accession>
<dbReference type="InterPro" id="IPR025349">
    <property type="entry name" value="DUF4253"/>
</dbReference>
<sequence>MTDGVPSWLARWGRSIASVWRGASHGRPIGPGDRSPERAALARAIASIPFRRIETDGQAALAAWERLRAEGEGWPVVVGGDGDLVRLAEWLEIGDARSAEAILAAAEALRFPDALHALRAEERQHFEAMTGGGNGPGLPPRVNRLSLPDGQWQALSPEEIRGLWEDSARPKGAPAIGEWPDVPEGGPGLTVARDHQDHPLPKVHILVLPTRDGTAAPAFLKWGGWNANPPPELHVAALRSWRDRHGAELVGISNDVLNLRVTRRPETREAALALAREQSVYCEDIVLQGVGTLAPLAAILMASDWWYFWWD</sequence>
<name>A0ABS5ETU8_9PROT</name>
<dbReference type="EMBL" id="JAAGBB010000004">
    <property type="protein sequence ID" value="MBR0663725.1"/>
    <property type="molecule type" value="Genomic_DNA"/>
</dbReference>
<organism evidence="2 3">
    <name type="scientific">Plastoroseomonas hellenica</name>
    <dbReference type="NCBI Taxonomy" id="2687306"/>
    <lineage>
        <taxon>Bacteria</taxon>
        <taxon>Pseudomonadati</taxon>
        <taxon>Pseudomonadota</taxon>
        <taxon>Alphaproteobacteria</taxon>
        <taxon>Acetobacterales</taxon>
        <taxon>Acetobacteraceae</taxon>
        <taxon>Plastoroseomonas</taxon>
    </lineage>
</organism>
<comment type="caution">
    <text evidence="2">The sequence shown here is derived from an EMBL/GenBank/DDBJ whole genome shotgun (WGS) entry which is preliminary data.</text>
</comment>
<evidence type="ECO:0000313" key="2">
    <source>
        <dbReference type="EMBL" id="MBR0663725.1"/>
    </source>
</evidence>
<reference evidence="3" key="1">
    <citation type="journal article" date="2021" name="Syst. Appl. Microbiol.">
        <title>Roseomonas hellenica sp. nov., isolated from roots of wild-growing Alkanna tinctoria.</title>
        <authorList>
            <person name="Rat A."/>
            <person name="Naranjo H.D."/>
            <person name="Lebbe L."/>
            <person name="Cnockaert M."/>
            <person name="Krigas N."/>
            <person name="Grigoriadou K."/>
            <person name="Maloupa E."/>
            <person name="Willems A."/>
        </authorList>
    </citation>
    <scope>NUCLEOTIDE SEQUENCE [LARGE SCALE GENOMIC DNA]</scope>
    <source>
        <strain evidence="3">LMG 31523</strain>
    </source>
</reference>
<proteinExistence type="predicted"/>
<dbReference type="Pfam" id="PF14062">
    <property type="entry name" value="DUF4253"/>
    <property type="match status" value="1"/>
</dbReference>